<reference evidence="1" key="1">
    <citation type="submission" date="2023-04" db="EMBL/GenBank/DDBJ databases">
        <authorList>
            <person name="Vijverberg K."/>
            <person name="Xiong W."/>
            <person name="Schranz E."/>
        </authorList>
    </citation>
    <scope>NUCLEOTIDE SEQUENCE</scope>
</reference>
<accession>A0AA35ZFH7</accession>
<sequence>MNKADENEQWMGRKAARRFIARLAIGDGLWRLTRLKKEDRRSEAALTSDEKGETKQRDCLSSVLEVVTKGKEYQSQPSPPISTKYPLSNTPEIVVVLSQYRVTTLSTTIISFVSFPYQRTRITGDVFPVPHCCHLHIPFPLSFCRETPPQAPSPTVATLHM</sequence>
<proteinExistence type="predicted"/>
<protein>
    <submittedName>
        <fullName evidence="1">Uncharacterized protein</fullName>
    </submittedName>
</protein>
<keyword evidence="2" id="KW-1185">Reference proteome</keyword>
<gene>
    <name evidence="1" type="ORF">LSALG_LOCUS30725</name>
</gene>
<evidence type="ECO:0000313" key="2">
    <source>
        <dbReference type="Proteomes" id="UP001177003"/>
    </source>
</evidence>
<dbReference type="AlphaFoldDB" id="A0AA35ZFH7"/>
<name>A0AA35ZFH7_LACSI</name>
<evidence type="ECO:0000313" key="1">
    <source>
        <dbReference type="EMBL" id="CAI9291593.1"/>
    </source>
</evidence>
<dbReference type="Proteomes" id="UP001177003">
    <property type="component" value="Chromosome 6"/>
</dbReference>
<organism evidence="1 2">
    <name type="scientific">Lactuca saligna</name>
    <name type="common">Willowleaf lettuce</name>
    <dbReference type="NCBI Taxonomy" id="75948"/>
    <lineage>
        <taxon>Eukaryota</taxon>
        <taxon>Viridiplantae</taxon>
        <taxon>Streptophyta</taxon>
        <taxon>Embryophyta</taxon>
        <taxon>Tracheophyta</taxon>
        <taxon>Spermatophyta</taxon>
        <taxon>Magnoliopsida</taxon>
        <taxon>eudicotyledons</taxon>
        <taxon>Gunneridae</taxon>
        <taxon>Pentapetalae</taxon>
        <taxon>asterids</taxon>
        <taxon>campanulids</taxon>
        <taxon>Asterales</taxon>
        <taxon>Asteraceae</taxon>
        <taxon>Cichorioideae</taxon>
        <taxon>Cichorieae</taxon>
        <taxon>Lactucinae</taxon>
        <taxon>Lactuca</taxon>
    </lineage>
</organism>
<dbReference type="EMBL" id="OX465082">
    <property type="protein sequence ID" value="CAI9291593.1"/>
    <property type="molecule type" value="Genomic_DNA"/>
</dbReference>